<organism evidence="1">
    <name type="scientific">Arundo donax</name>
    <name type="common">Giant reed</name>
    <name type="synonym">Donax arundinaceus</name>
    <dbReference type="NCBI Taxonomy" id="35708"/>
    <lineage>
        <taxon>Eukaryota</taxon>
        <taxon>Viridiplantae</taxon>
        <taxon>Streptophyta</taxon>
        <taxon>Embryophyta</taxon>
        <taxon>Tracheophyta</taxon>
        <taxon>Spermatophyta</taxon>
        <taxon>Magnoliopsida</taxon>
        <taxon>Liliopsida</taxon>
        <taxon>Poales</taxon>
        <taxon>Poaceae</taxon>
        <taxon>PACMAD clade</taxon>
        <taxon>Arundinoideae</taxon>
        <taxon>Arundineae</taxon>
        <taxon>Arundo</taxon>
    </lineage>
</organism>
<reference evidence="1" key="1">
    <citation type="submission" date="2014-09" db="EMBL/GenBank/DDBJ databases">
        <authorList>
            <person name="Magalhaes I.L.F."/>
            <person name="Oliveira U."/>
            <person name="Santos F.R."/>
            <person name="Vidigal T.H.D.A."/>
            <person name="Brescovit A.D."/>
            <person name="Santos A.J."/>
        </authorList>
    </citation>
    <scope>NUCLEOTIDE SEQUENCE</scope>
    <source>
        <tissue evidence="1">Shoot tissue taken approximately 20 cm above the soil surface</tissue>
    </source>
</reference>
<name>A0A0A9HW93_ARUDO</name>
<proteinExistence type="predicted"/>
<accession>A0A0A9HW93</accession>
<dbReference type="EMBL" id="GBRH01158760">
    <property type="protein sequence ID" value="JAE39136.1"/>
    <property type="molecule type" value="Transcribed_RNA"/>
</dbReference>
<dbReference type="AlphaFoldDB" id="A0A0A9HW93"/>
<evidence type="ECO:0000313" key="1">
    <source>
        <dbReference type="EMBL" id="JAE39136.1"/>
    </source>
</evidence>
<protein>
    <submittedName>
        <fullName evidence="1">Uncharacterized protein</fullName>
    </submittedName>
</protein>
<reference evidence="1" key="2">
    <citation type="journal article" date="2015" name="Data Brief">
        <title>Shoot transcriptome of the giant reed, Arundo donax.</title>
        <authorList>
            <person name="Barrero R.A."/>
            <person name="Guerrero F.D."/>
            <person name="Moolhuijzen P."/>
            <person name="Goolsby J.A."/>
            <person name="Tidwell J."/>
            <person name="Bellgard S.E."/>
            <person name="Bellgard M.I."/>
        </authorList>
    </citation>
    <scope>NUCLEOTIDE SEQUENCE</scope>
    <source>
        <tissue evidence="1">Shoot tissue taken approximately 20 cm above the soil surface</tissue>
    </source>
</reference>
<sequence length="46" mass="5476">MDNYSLIFYSSICLPTSKKDKNEMLTIFEQYKCLDHQAKNIIMTKQ</sequence>